<dbReference type="GO" id="GO:0016747">
    <property type="term" value="F:acyltransferase activity, transferring groups other than amino-acyl groups"/>
    <property type="evidence" value="ECO:0007669"/>
    <property type="project" value="InterPro"/>
</dbReference>
<dbReference type="SUPFAM" id="SSF55729">
    <property type="entry name" value="Acyl-CoA N-acyltransferases (Nat)"/>
    <property type="match status" value="1"/>
</dbReference>
<proteinExistence type="predicted"/>
<dbReference type="AlphaFoldDB" id="A0A6A7BQX0"/>
<dbReference type="GO" id="GO:0007064">
    <property type="term" value="P:mitotic sister chromatid cohesion"/>
    <property type="evidence" value="ECO:0007669"/>
    <property type="project" value="TreeGrafter"/>
</dbReference>
<dbReference type="PANTHER" id="PTHR42919">
    <property type="entry name" value="N-ALPHA-ACETYLTRANSFERASE"/>
    <property type="match status" value="1"/>
</dbReference>
<keyword evidence="1 4" id="KW-0808">Transferase</keyword>
<dbReference type="Pfam" id="PF00583">
    <property type="entry name" value="Acetyltransf_1"/>
    <property type="match status" value="1"/>
</dbReference>
<evidence type="ECO:0000313" key="5">
    <source>
        <dbReference type="Proteomes" id="UP000799421"/>
    </source>
</evidence>
<dbReference type="PANTHER" id="PTHR42919:SF8">
    <property type="entry name" value="N-ALPHA-ACETYLTRANSFERASE 50"/>
    <property type="match status" value="1"/>
</dbReference>
<keyword evidence="2 4" id="KW-0012">Acyltransferase</keyword>
<organism evidence="4 5">
    <name type="scientific">Piedraia hortae CBS 480.64</name>
    <dbReference type="NCBI Taxonomy" id="1314780"/>
    <lineage>
        <taxon>Eukaryota</taxon>
        <taxon>Fungi</taxon>
        <taxon>Dikarya</taxon>
        <taxon>Ascomycota</taxon>
        <taxon>Pezizomycotina</taxon>
        <taxon>Dothideomycetes</taxon>
        <taxon>Dothideomycetidae</taxon>
        <taxon>Capnodiales</taxon>
        <taxon>Piedraiaceae</taxon>
        <taxon>Piedraia</taxon>
    </lineage>
</organism>
<evidence type="ECO:0000313" key="4">
    <source>
        <dbReference type="EMBL" id="KAF2857614.1"/>
    </source>
</evidence>
<evidence type="ECO:0000259" key="3">
    <source>
        <dbReference type="PROSITE" id="PS51186"/>
    </source>
</evidence>
<protein>
    <submittedName>
        <fullName evidence="4">Acyl-CoA N-acyltransferase</fullName>
    </submittedName>
</protein>
<reference evidence="4" key="1">
    <citation type="journal article" date="2020" name="Stud. Mycol.">
        <title>101 Dothideomycetes genomes: a test case for predicting lifestyles and emergence of pathogens.</title>
        <authorList>
            <person name="Haridas S."/>
            <person name="Albert R."/>
            <person name="Binder M."/>
            <person name="Bloem J."/>
            <person name="Labutti K."/>
            <person name="Salamov A."/>
            <person name="Andreopoulos B."/>
            <person name="Baker S."/>
            <person name="Barry K."/>
            <person name="Bills G."/>
            <person name="Bluhm B."/>
            <person name="Cannon C."/>
            <person name="Castanera R."/>
            <person name="Culley D."/>
            <person name="Daum C."/>
            <person name="Ezra D."/>
            <person name="Gonzalez J."/>
            <person name="Henrissat B."/>
            <person name="Kuo A."/>
            <person name="Liang C."/>
            <person name="Lipzen A."/>
            <person name="Lutzoni F."/>
            <person name="Magnuson J."/>
            <person name="Mondo S."/>
            <person name="Nolan M."/>
            <person name="Ohm R."/>
            <person name="Pangilinan J."/>
            <person name="Park H.-J."/>
            <person name="Ramirez L."/>
            <person name="Alfaro M."/>
            <person name="Sun H."/>
            <person name="Tritt A."/>
            <person name="Yoshinaga Y."/>
            <person name="Zwiers L.-H."/>
            <person name="Turgeon B."/>
            <person name="Goodwin S."/>
            <person name="Spatafora J."/>
            <person name="Crous P."/>
            <person name="Grigoriev I."/>
        </authorList>
    </citation>
    <scope>NUCLEOTIDE SEQUENCE</scope>
    <source>
        <strain evidence="4">CBS 480.64</strain>
    </source>
</reference>
<accession>A0A6A7BQX0</accession>
<feature type="domain" description="N-acetyltransferase" evidence="3">
    <location>
        <begin position="38"/>
        <end position="206"/>
    </location>
</feature>
<dbReference type="InterPro" id="IPR016181">
    <property type="entry name" value="Acyl_CoA_acyltransferase"/>
</dbReference>
<dbReference type="CDD" id="cd04301">
    <property type="entry name" value="NAT_SF"/>
    <property type="match status" value="1"/>
</dbReference>
<evidence type="ECO:0000256" key="2">
    <source>
        <dbReference type="ARBA" id="ARBA00023315"/>
    </source>
</evidence>
<dbReference type="PROSITE" id="PS51186">
    <property type="entry name" value="GNAT"/>
    <property type="match status" value="1"/>
</dbReference>
<dbReference type="InterPro" id="IPR000182">
    <property type="entry name" value="GNAT_dom"/>
</dbReference>
<dbReference type="Gene3D" id="3.40.630.30">
    <property type="match status" value="1"/>
</dbReference>
<name>A0A6A7BQX0_9PEZI</name>
<evidence type="ECO:0000256" key="1">
    <source>
        <dbReference type="ARBA" id="ARBA00022679"/>
    </source>
</evidence>
<gene>
    <name evidence="4" type="ORF">K470DRAFT_260648</name>
</gene>
<dbReference type="Proteomes" id="UP000799421">
    <property type="component" value="Unassembled WGS sequence"/>
</dbReference>
<dbReference type="GO" id="GO:0031415">
    <property type="term" value="C:NatA complex"/>
    <property type="evidence" value="ECO:0007669"/>
    <property type="project" value="TreeGrafter"/>
</dbReference>
<dbReference type="EMBL" id="MU006035">
    <property type="protein sequence ID" value="KAF2857614.1"/>
    <property type="molecule type" value="Genomic_DNA"/>
</dbReference>
<dbReference type="InterPro" id="IPR051556">
    <property type="entry name" value="N-term/lysine_N-AcTrnsfr"/>
</dbReference>
<keyword evidence="5" id="KW-1185">Reference proteome</keyword>
<dbReference type="OrthoDB" id="47374at2759"/>
<sequence>MPQSSLTAWLDRGRLPVSLPEKCSVVSSAPQAAPPPQFDLRHCVKDDLPWLKRLNGLLLPIPYPQSFYSEIINDQVANSITLVAVWHDDAGTGDRKGGKLVGAMRCRLFPDPLVPSSRGGPVLYISTLAVYAPYRAHGIATMMLNALAKEAVEKYAITGICAHVWEANLDGLEWYRKRGFQQVSQDPAYYRQLNPRGAIIMQREAGVLDAIGLTNTPLIEPAQSRRT</sequence>